<evidence type="ECO:0000313" key="4">
    <source>
        <dbReference type="Proteomes" id="UP000655366"/>
    </source>
</evidence>
<sequence>MHSDRTSNSGLTPGGAPVLVRRSARRRRTVAAFWEGGTAVVAIPAHFSVAQERLWVTKMVAKLETKGYGPSSAGGAGRRTDKRRGGADAELMTRAAALSSRYLAGKAIPETVRWVRNQNSRWGSATPAQRSIRLSDKLQGMPGWVVDYVLLHELSHLLVASHGPEFWELLRGYPQLERAKAFLDGVSYATSRGLPGGDGCGEDESDPQPSTDANPIS</sequence>
<dbReference type="EMBL" id="JADNYM010000009">
    <property type="protein sequence ID" value="MBG0739490.1"/>
    <property type="molecule type" value="Genomic_DNA"/>
</dbReference>
<dbReference type="Pfam" id="PF01863">
    <property type="entry name" value="YgjP-like"/>
    <property type="match status" value="1"/>
</dbReference>
<protein>
    <submittedName>
        <fullName evidence="3">M48 family metallopeptidase</fullName>
    </submittedName>
</protein>
<evidence type="ECO:0000313" key="3">
    <source>
        <dbReference type="EMBL" id="MBG0739490.1"/>
    </source>
</evidence>
<dbReference type="Gene3D" id="3.30.2010.10">
    <property type="entry name" value="Metalloproteases ('zincins'), catalytic domain"/>
    <property type="match status" value="1"/>
</dbReference>
<evidence type="ECO:0000259" key="2">
    <source>
        <dbReference type="Pfam" id="PF01863"/>
    </source>
</evidence>
<dbReference type="PANTHER" id="PTHR30399">
    <property type="entry name" value="UNCHARACTERIZED PROTEIN YGJP"/>
    <property type="match status" value="1"/>
</dbReference>
<organism evidence="3 4">
    <name type="scientific">Arthrobacter terrae</name>
    <dbReference type="NCBI Taxonomy" id="2935737"/>
    <lineage>
        <taxon>Bacteria</taxon>
        <taxon>Bacillati</taxon>
        <taxon>Actinomycetota</taxon>
        <taxon>Actinomycetes</taxon>
        <taxon>Micrococcales</taxon>
        <taxon>Micrococcaceae</taxon>
        <taxon>Arthrobacter</taxon>
    </lineage>
</organism>
<dbReference type="CDD" id="cd07344">
    <property type="entry name" value="M48_yhfN_like"/>
    <property type="match status" value="1"/>
</dbReference>
<gene>
    <name evidence="3" type="ORF">IV500_08835</name>
</gene>
<dbReference type="InterPro" id="IPR053136">
    <property type="entry name" value="UTP_pyrophosphatase-like"/>
</dbReference>
<feature type="region of interest" description="Disordered" evidence="1">
    <location>
        <begin position="193"/>
        <end position="217"/>
    </location>
</feature>
<dbReference type="AlphaFoldDB" id="A0A931CNL0"/>
<dbReference type="Proteomes" id="UP000655366">
    <property type="component" value="Unassembled WGS sequence"/>
</dbReference>
<dbReference type="InterPro" id="IPR002725">
    <property type="entry name" value="YgjP-like_metallopeptidase"/>
</dbReference>
<proteinExistence type="predicted"/>
<feature type="region of interest" description="Disordered" evidence="1">
    <location>
        <begin position="67"/>
        <end position="87"/>
    </location>
</feature>
<feature type="compositionally biased region" description="Polar residues" evidence="1">
    <location>
        <begin position="207"/>
        <end position="217"/>
    </location>
</feature>
<evidence type="ECO:0000256" key="1">
    <source>
        <dbReference type="SAM" id="MobiDB-lite"/>
    </source>
</evidence>
<reference evidence="3 4" key="1">
    <citation type="submission" date="2020-11" db="EMBL/GenBank/DDBJ databases">
        <title>Arthrobacter antarcticus sp. nov., isolated from Antarctic Soil.</title>
        <authorList>
            <person name="Li J."/>
        </authorList>
    </citation>
    <scope>NUCLEOTIDE SEQUENCE [LARGE SCALE GENOMIC DNA]</scope>
    <source>
        <strain evidence="3 4">Z1-20</strain>
    </source>
</reference>
<name>A0A931CNL0_9MICC</name>
<keyword evidence="4" id="KW-1185">Reference proteome</keyword>
<dbReference type="PANTHER" id="PTHR30399:SF1">
    <property type="entry name" value="UTP PYROPHOSPHATASE"/>
    <property type="match status" value="1"/>
</dbReference>
<comment type="caution">
    <text evidence="3">The sequence shown here is derived from an EMBL/GenBank/DDBJ whole genome shotgun (WGS) entry which is preliminary data.</text>
</comment>
<feature type="compositionally biased region" description="Polar residues" evidence="1">
    <location>
        <begin position="1"/>
        <end position="11"/>
    </location>
</feature>
<feature type="region of interest" description="Disordered" evidence="1">
    <location>
        <begin position="1"/>
        <end position="20"/>
    </location>
</feature>
<dbReference type="RefSeq" id="WP_196396427.1">
    <property type="nucleotide sequence ID" value="NZ_JADNYM010000009.1"/>
</dbReference>
<accession>A0A931CNL0</accession>
<feature type="domain" description="YgjP-like metallopeptidase" evidence="2">
    <location>
        <begin position="115"/>
        <end position="183"/>
    </location>
</feature>